<evidence type="ECO:0000256" key="1">
    <source>
        <dbReference type="SAM" id="MobiDB-lite"/>
    </source>
</evidence>
<dbReference type="GO" id="GO:0005654">
    <property type="term" value="C:nucleoplasm"/>
    <property type="evidence" value="ECO:0007669"/>
    <property type="project" value="UniProtKB-ARBA"/>
</dbReference>
<dbReference type="InterPro" id="IPR011363">
    <property type="entry name" value="Dif"/>
</dbReference>
<dbReference type="SUPFAM" id="SSF49417">
    <property type="entry name" value="p53-like transcription factors"/>
    <property type="match status" value="1"/>
</dbReference>
<feature type="region of interest" description="Disordered" evidence="1">
    <location>
        <begin position="291"/>
        <end position="313"/>
    </location>
</feature>
<feature type="domain" description="RHD" evidence="2">
    <location>
        <begin position="4"/>
        <end position="183"/>
    </location>
</feature>
<dbReference type="GO" id="GO:0034097">
    <property type="term" value="P:response to cytokine"/>
    <property type="evidence" value="ECO:0007669"/>
    <property type="project" value="TreeGrafter"/>
</dbReference>
<dbReference type="Gene3D" id="2.60.40.340">
    <property type="entry name" value="Rel homology domain (RHD), DNA-binding domain"/>
    <property type="match status" value="1"/>
</dbReference>
<dbReference type="GO" id="GO:0033554">
    <property type="term" value="P:cellular response to stress"/>
    <property type="evidence" value="ECO:0007669"/>
    <property type="project" value="TreeGrafter"/>
</dbReference>
<dbReference type="InterPro" id="IPR008967">
    <property type="entry name" value="p53-like_TF_DNA-bd_sf"/>
</dbReference>
<dbReference type="PANTHER" id="PTHR24169">
    <property type="entry name" value="NUCLEAR FACTOR NF-KAPPA-B PROTEIN"/>
    <property type="match status" value="1"/>
</dbReference>
<dbReference type="SUPFAM" id="SSF81296">
    <property type="entry name" value="E set domains"/>
    <property type="match status" value="1"/>
</dbReference>
<dbReference type="CDD" id="cd01177">
    <property type="entry name" value="IPT_NFkappaB"/>
    <property type="match status" value="1"/>
</dbReference>
<dbReference type="Pfam" id="PF16179">
    <property type="entry name" value="RHD_dimer"/>
    <property type="match status" value="1"/>
</dbReference>
<dbReference type="SMART" id="SM00429">
    <property type="entry name" value="IPT"/>
    <property type="match status" value="1"/>
</dbReference>
<dbReference type="GO" id="GO:0000978">
    <property type="term" value="F:RNA polymerase II cis-regulatory region sequence-specific DNA binding"/>
    <property type="evidence" value="ECO:0007669"/>
    <property type="project" value="TreeGrafter"/>
</dbReference>
<dbReference type="GO" id="GO:0008063">
    <property type="term" value="P:Toll signaling pathway"/>
    <property type="evidence" value="ECO:0007669"/>
    <property type="project" value="UniProtKB-ARBA"/>
</dbReference>
<dbReference type="GO" id="GO:0005737">
    <property type="term" value="C:cytoplasm"/>
    <property type="evidence" value="ECO:0007669"/>
    <property type="project" value="InterPro"/>
</dbReference>
<dbReference type="InterPro" id="IPR013783">
    <property type="entry name" value="Ig-like_fold"/>
</dbReference>
<dbReference type="FunFam" id="2.60.40.340:FF:000006">
    <property type="entry name" value="Dorsal isoform 1-B"/>
    <property type="match status" value="1"/>
</dbReference>
<dbReference type="GO" id="GO:0001228">
    <property type="term" value="F:DNA-binding transcription activator activity, RNA polymerase II-specific"/>
    <property type="evidence" value="ECO:0007669"/>
    <property type="project" value="UniProtKB-ARBA"/>
</dbReference>
<dbReference type="PROSITE" id="PS01204">
    <property type="entry name" value="REL_1"/>
    <property type="match status" value="1"/>
</dbReference>
<protein>
    <submittedName>
        <fullName evidence="3">Putative ig-like protein</fullName>
    </submittedName>
</protein>
<dbReference type="AlphaFoldDB" id="A0A2M4BHA0"/>
<dbReference type="PIRSF" id="PIRSF001716">
    <property type="entry name" value="Dorsal"/>
    <property type="match status" value="1"/>
</dbReference>
<dbReference type="InterPro" id="IPR032397">
    <property type="entry name" value="RHD_dimer"/>
</dbReference>
<dbReference type="GO" id="GO:0007249">
    <property type="term" value="P:canonical NF-kappaB signal transduction"/>
    <property type="evidence" value="ECO:0007669"/>
    <property type="project" value="TreeGrafter"/>
</dbReference>
<dbReference type="PROSITE" id="PS50254">
    <property type="entry name" value="REL_2"/>
    <property type="match status" value="1"/>
</dbReference>
<dbReference type="InterPro" id="IPR014756">
    <property type="entry name" value="Ig_E-set"/>
</dbReference>
<dbReference type="Gene3D" id="2.60.40.10">
    <property type="entry name" value="Immunoglobulins"/>
    <property type="match status" value="1"/>
</dbReference>
<dbReference type="InterPro" id="IPR037059">
    <property type="entry name" value="RHD_DNA_bind_dom_sf"/>
</dbReference>
<dbReference type="GO" id="GO:0038061">
    <property type="term" value="P:non-canonical NF-kappaB signal transduction"/>
    <property type="evidence" value="ECO:0007669"/>
    <property type="project" value="TreeGrafter"/>
</dbReference>
<dbReference type="FunFam" id="2.60.40.10:FF:000046">
    <property type="entry name" value="Nuclear factor NF-kappa-B p105 subunit"/>
    <property type="match status" value="1"/>
</dbReference>
<accession>A0A2M4BHA0</accession>
<dbReference type="Pfam" id="PF00554">
    <property type="entry name" value="RHD_DNA_bind"/>
    <property type="match status" value="1"/>
</dbReference>
<name>A0A2M4BHA0_9DIPT</name>
<dbReference type="PANTHER" id="PTHR24169:SF25">
    <property type="entry name" value="DORSAL-RELATED IMMUNITY FACTOR DIF-RELATED"/>
    <property type="match status" value="1"/>
</dbReference>
<feature type="region of interest" description="Disordered" evidence="1">
    <location>
        <begin position="602"/>
        <end position="627"/>
    </location>
</feature>
<dbReference type="InterPro" id="IPR030492">
    <property type="entry name" value="RHD_CS"/>
</dbReference>
<feature type="region of interest" description="Disordered" evidence="1">
    <location>
        <begin position="366"/>
        <end position="409"/>
    </location>
</feature>
<dbReference type="EMBL" id="GGFJ01003271">
    <property type="protein sequence ID" value="MBW52412.1"/>
    <property type="molecule type" value="Transcribed_RNA"/>
</dbReference>
<dbReference type="InterPro" id="IPR002909">
    <property type="entry name" value="IPT_dom"/>
</dbReference>
<reference evidence="3" key="1">
    <citation type="submission" date="2018-01" db="EMBL/GenBank/DDBJ databases">
        <title>An insight into the sialome of Amazonian anophelines.</title>
        <authorList>
            <person name="Ribeiro J.M."/>
            <person name="Scarpassa V."/>
            <person name="Calvo E."/>
        </authorList>
    </citation>
    <scope>NUCLEOTIDE SEQUENCE</scope>
    <source>
        <tissue evidence="3">Salivary glands</tissue>
    </source>
</reference>
<proteinExistence type="predicted"/>
<dbReference type="GO" id="GO:0035206">
    <property type="term" value="P:regulation of hemocyte proliferation"/>
    <property type="evidence" value="ECO:0007669"/>
    <property type="project" value="UniProtKB-ARBA"/>
</dbReference>
<dbReference type="InterPro" id="IPR000451">
    <property type="entry name" value="NFkB/Dor"/>
</dbReference>
<dbReference type="InterPro" id="IPR011539">
    <property type="entry name" value="RHD_DNA_bind_dom"/>
</dbReference>
<sequence>MPPLPKPFVEITEQPHPKAIRFRYLCEGRSAGSIPGVNTTADNKTFPTIRVQGYRGRAVVVVSCVTVDGPAHKPHPHNLVGKDCKKGVCTVEMNSTTMSYSFNNLGIQCVKKKEVAEALKQRLDIRVDPFRTGFNHASEASSIDLNAVRLCFQVFLEGKTTGRFTEPLTPVVSDVIYDKKAMSDLTICRLSDCSAPVSGGKNIIMLCEKVVKEDIRVRFFEMQNNVLVWEGNGEFSHTDVHKQVAISFRTPQYRTLDITEPVTVLVRLERPSDGASSESLEFLMTPLDSGSMLDHRRKRPKVGGPAAGFMGGKLQSTLGTGTGTGMGRQFKNNDVDDGAVAGPSGMATHGMYYGNNPNTLFPTQMPKQEIKPEPGDSPQPMYTNTLPGMHQMPHTSPVPDRSPSHLAPSPVMQGGPISPHDGSITPSPPVYTPLQAAVNQQYYQSNMATMGSRLQQQQQPQNNNNQAGAMPGSVSLFEPSLIPGWEQQNGLEGLHVGHFDMINNDASMGMLPASLIMQGIGGNLNHNNNNQSNSAIPSMNSEINFNRLSELDFDRLPEINSSEIRAILVPNSSLPVSQGQASSLQQQQQQLQQLQQQQGLHQLQQQLQQHDNDEELTDSFNRLSTND</sequence>
<evidence type="ECO:0000259" key="2">
    <source>
        <dbReference type="PROSITE" id="PS50254"/>
    </source>
</evidence>
<dbReference type="PRINTS" id="PR00057">
    <property type="entry name" value="NFKBTNSCPFCT"/>
</dbReference>
<organism evidence="3">
    <name type="scientific">Anopheles marajoara</name>
    <dbReference type="NCBI Taxonomy" id="58244"/>
    <lineage>
        <taxon>Eukaryota</taxon>
        <taxon>Metazoa</taxon>
        <taxon>Ecdysozoa</taxon>
        <taxon>Arthropoda</taxon>
        <taxon>Hexapoda</taxon>
        <taxon>Insecta</taxon>
        <taxon>Pterygota</taxon>
        <taxon>Neoptera</taxon>
        <taxon>Endopterygota</taxon>
        <taxon>Diptera</taxon>
        <taxon>Nematocera</taxon>
        <taxon>Culicoidea</taxon>
        <taxon>Culicidae</taxon>
        <taxon>Anophelinae</taxon>
        <taxon>Anopheles</taxon>
    </lineage>
</organism>
<dbReference type="GO" id="GO:0048935">
    <property type="term" value="P:peripheral nervous system neuron development"/>
    <property type="evidence" value="ECO:0007669"/>
    <property type="project" value="UniProtKB-ARBA"/>
</dbReference>
<feature type="compositionally biased region" description="Polar residues" evidence="1">
    <location>
        <begin position="618"/>
        <end position="627"/>
    </location>
</feature>
<evidence type="ECO:0000313" key="3">
    <source>
        <dbReference type="EMBL" id="MBW52412.1"/>
    </source>
</evidence>
<dbReference type="InterPro" id="IPR033926">
    <property type="entry name" value="IPT_NFkappaB"/>
</dbReference>
<dbReference type="GO" id="GO:0045087">
    <property type="term" value="P:innate immune response"/>
    <property type="evidence" value="ECO:0007669"/>
    <property type="project" value="TreeGrafter"/>
</dbReference>
<dbReference type="GO" id="GO:0002225">
    <property type="term" value="P:positive regulation of antimicrobial peptide production"/>
    <property type="evidence" value="ECO:0007669"/>
    <property type="project" value="UniProtKB-ARBA"/>
</dbReference>